<protein>
    <recommendedName>
        <fullName evidence="4">CLASP N-terminal domain-containing protein</fullName>
    </recommendedName>
</protein>
<evidence type="ECO:0000313" key="6">
    <source>
        <dbReference type="Proteomes" id="UP001259832"/>
    </source>
</evidence>
<dbReference type="Gene3D" id="1.25.10.10">
    <property type="entry name" value="Leucine-rich Repeat Variant"/>
    <property type="match status" value="1"/>
</dbReference>
<gene>
    <name evidence="5" type="ORF">P3T76_007103</name>
</gene>
<dbReference type="SUPFAM" id="SSF48371">
    <property type="entry name" value="ARM repeat"/>
    <property type="match status" value="1"/>
</dbReference>
<evidence type="ECO:0000313" key="5">
    <source>
        <dbReference type="EMBL" id="KAK1941237.1"/>
    </source>
</evidence>
<feature type="domain" description="CLASP N-terminal" evidence="4">
    <location>
        <begin position="6"/>
        <end position="164"/>
    </location>
</feature>
<evidence type="ECO:0000256" key="1">
    <source>
        <dbReference type="SAM" id="Coils"/>
    </source>
</evidence>
<dbReference type="InterPro" id="IPR016024">
    <property type="entry name" value="ARM-type_fold"/>
</dbReference>
<keyword evidence="6" id="KW-1185">Reference proteome</keyword>
<feature type="region of interest" description="Disordered" evidence="2">
    <location>
        <begin position="955"/>
        <end position="988"/>
    </location>
</feature>
<feature type="region of interest" description="Disordered" evidence="2">
    <location>
        <begin position="752"/>
        <end position="805"/>
    </location>
</feature>
<evidence type="ECO:0000256" key="2">
    <source>
        <dbReference type="SAM" id="MobiDB-lite"/>
    </source>
</evidence>
<feature type="region of interest" description="Disordered" evidence="2">
    <location>
        <begin position="188"/>
        <end position="578"/>
    </location>
</feature>
<name>A0AAD9GMD7_9STRA</name>
<feature type="compositionally biased region" description="Polar residues" evidence="2">
    <location>
        <begin position="955"/>
        <end position="969"/>
    </location>
</feature>
<dbReference type="InterPro" id="IPR024395">
    <property type="entry name" value="CLASP_N_dom"/>
</dbReference>
<feature type="compositionally biased region" description="Polar residues" evidence="2">
    <location>
        <begin position="826"/>
        <end position="836"/>
    </location>
</feature>
<feature type="compositionally biased region" description="Basic and acidic residues" evidence="2">
    <location>
        <begin position="893"/>
        <end position="909"/>
    </location>
</feature>
<dbReference type="AlphaFoldDB" id="A0AAD9GMD7"/>
<feature type="compositionally biased region" description="Basic and acidic residues" evidence="2">
    <location>
        <begin position="919"/>
        <end position="928"/>
    </location>
</feature>
<feature type="compositionally biased region" description="Polar residues" evidence="2">
    <location>
        <begin position="408"/>
        <end position="436"/>
    </location>
</feature>
<comment type="caution">
    <text evidence="5">The sequence shown here is derived from an EMBL/GenBank/DDBJ whole genome shotgun (WGS) entry which is preliminary data.</text>
</comment>
<keyword evidence="1" id="KW-0175">Coiled coil</keyword>
<evidence type="ECO:0000259" key="4">
    <source>
        <dbReference type="Pfam" id="PF12348"/>
    </source>
</evidence>
<feature type="compositionally biased region" description="Polar residues" evidence="2">
    <location>
        <begin position="852"/>
        <end position="862"/>
    </location>
</feature>
<reference evidence="5" key="1">
    <citation type="submission" date="2023-08" db="EMBL/GenBank/DDBJ databases">
        <title>Reference Genome Resource for the Citrus Pathogen Phytophthora citrophthora.</title>
        <authorList>
            <person name="Moller H."/>
            <person name="Coetzee B."/>
            <person name="Rose L.J."/>
            <person name="Van Niekerk J.M."/>
        </authorList>
    </citation>
    <scope>NUCLEOTIDE SEQUENCE</scope>
    <source>
        <strain evidence="5">STE-U-9442</strain>
    </source>
</reference>
<feature type="transmembrane region" description="Helical" evidence="3">
    <location>
        <begin position="1031"/>
        <end position="1053"/>
    </location>
</feature>
<feature type="region of interest" description="Disordered" evidence="2">
    <location>
        <begin position="893"/>
        <end position="931"/>
    </location>
</feature>
<feature type="region of interest" description="Disordered" evidence="2">
    <location>
        <begin position="1000"/>
        <end position="1023"/>
    </location>
</feature>
<dbReference type="InterPro" id="IPR011989">
    <property type="entry name" value="ARM-like"/>
</dbReference>
<proteinExistence type="predicted"/>
<dbReference type="Proteomes" id="UP001259832">
    <property type="component" value="Unassembled WGS sequence"/>
</dbReference>
<organism evidence="5 6">
    <name type="scientific">Phytophthora citrophthora</name>
    <dbReference type="NCBI Taxonomy" id="4793"/>
    <lineage>
        <taxon>Eukaryota</taxon>
        <taxon>Sar</taxon>
        <taxon>Stramenopiles</taxon>
        <taxon>Oomycota</taxon>
        <taxon>Peronosporomycetes</taxon>
        <taxon>Peronosporales</taxon>
        <taxon>Peronosporaceae</taxon>
        <taxon>Phytophthora</taxon>
    </lineage>
</organism>
<feature type="region of interest" description="Disordered" evidence="2">
    <location>
        <begin position="826"/>
        <end position="870"/>
    </location>
</feature>
<keyword evidence="3" id="KW-1133">Transmembrane helix</keyword>
<feature type="compositionally biased region" description="Low complexity" evidence="2">
    <location>
        <begin position="188"/>
        <end position="208"/>
    </location>
</feature>
<accession>A0AAD9GMD7</accession>
<sequence length="1163" mass="129530">MFINMHLGSIRSKLVKDVCEHLLRIVKVTGLEFQDMANALLPHIINTAKNSSGAVRQPGSRLMGTISELVRYDLSLMRKIYVQLVQDKARVLMLEQLGIIFVFWDDNEVQMWDADVLEIMRQGLEDQNDKVRKTAREVLTRFSSRWSERVDELMEMPSNQSKALLISEHRTSILAQAILKKFPDLASKSDSFSRSRSSFTSSRSSSFRKSPRHKREQDIEIHVSSTPPRKQREGRSSSTQKTADTAVATGATTRQSVAAPESTERRMSAVSRRLFKDPDFSSGNDTDQQDDVALGSFDGSQMHGFQSKVSKVSKSETNQLLAPEISDVPRPPRAIPSRAITGRSSSAPNAEEASLRHPGVRKLQESKIPSPLTRSPSLLSKKRPGSPARSTSSPEILPSRLTRPGSFTLKSRGSSGASTPKGSATFDNKTETNPLSASDEYFSKPIPSSVAAPTPPPPSTDNVTLRPRRRGLVHQEPEDSLDPHILELPVPQTLSRSRPAETTPESNVYNVRLDEETEPPIAGQSFDNTGGHATESNGHVESAYDHRRLNDYDSRSNSSLEGTHQINASIGGGDDMFPDDWRLDDGPRHKFDFEDEIGDHLSDENLDQTEFVGREAHRTSMNKADDIETEWHENVGSSQEEHFTQHQNYDEATGYERQVEELNLENAPNDALTGLLNVRDEMSRLRAITKSEGKSNGGHFRQQSDLSARYTFDTAHEELQDPAPISRFEGSPDQPRDGTSFLQRLTDADRLARSPLVPPPGESVHGKEGFIPPETYEKGLQPVVTNDPGDMNYSKESNGEREQADDNALLGQRVPSTSALPVFEQGSTTIDESQPESCDFVEGPVEHYSPHVESSASPQQISHRQEPYTAHHDQAGRFDAAEKLFAAKEISRIHDYNDDPQSPKREPMRPHLLGQGHFRHLEPPRERYPPPTSMGAKLATAFPNAQRRASAELNTYDASNEGNSENVTEAGNAEDEGAPQSRLDQSRPQTCQPIARVAETTPQFPQTENDHAAANSKPTLERSPSPARLSWFASFAMSIVVFLAAIFCIAGILHAAKKVNESHEYHQDLKARIYKFESSIAESHRKVLKLEEDYADWSEQVRKLMEEEEANALAQLQTIQIEVQKWQQGMKEDLVQFRQALSVDSIEAAFAKVLGNSTKEPTE</sequence>
<feature type="compositionally biased region" description="Basic and acidic residues" evidence="2">
    <location>
        <begin position="473"/>
        <end position="485"/>
    </location>
</feature>
<feature type="region of interest" description="Disordered" evidence="2">
    <location>
        <begin position="718"/>
        <end position="740"/>
    </location>
</feature>
<keyword evidence="3" id="KW-0472">Membrane</keyword>
<feature type="coiled-coil region" evidence="1">
    <location>
        <begin position="1080"/>
        <end position="1122"/>
    </location>
</feature>
<feature type="compositionally biased region" description="Low complexity" evidence="2">
    <location>
        <begin position="242"/>
        <end position="253"/>
    </location>
</feature>
<evidence type="ECO:0000256" key="3">
    <source>
        <dbReference type="SAM" id="Phobius"/>
    </source>
</evidence>
<dbReference type="EMBL" id="JASMQC010000012">
    <property type="protein sequence ID" value="KAK1941237.1"/>
    <property type="molecule type" value="Genomic_DNA"/>
</dbReference>
<feature type="compositionally biased region" description="Polar residues" evidence="2">
    <location>
        <begin position="303"/>
        <end position="320"/>
    </location>
</feature>
<feature type="compositionally biased region" description="Low complexity" evidence="2">
    <location>
        <begin position="369"/>
        <end position="379"/>
    </location>
</feature>
<feature type="compositionally biased region" description="Basic and acidic residues" evidence="2">
    <location>
        <begin position="542"/>
        <end position="554"/>
    </location>
</feature>
<keyword evidence="3" id="KW-0812">Transmembrane</keyword>
<dbReference type="Pfam" id="PF12348">
    <property type="entry name" value="CLASP_N"/>
    <property type="match status" value="1"/>
</dbReference>
<feature type="compositionally biased region" description="Polar residues" evidence="2">
    <location>
        <begin position="555"/>
        <end position="568"/>
    </location>
</feature>